<protein>
    <recommendedName>
        <fullName evidence="4">Glucuronosyltransferase</fullName>
    </recommendedName>
</protein>
<name>A0AAN4ZAA8_9BILA</name>
<evidence type="ECO:0000313" key="2">
    <source>
        <dbReference type="EMBL" id="GMR37432.1"/>
    </source>
</evidence>
<gene>
    <name evidence="2" type="ORF">PMAYCL1PPCAC_07627</name>
</gene>
<feature type="signal peptide" evidence="1">
    <location>
        <begin position="1"/>
        <end position="20"/>
    </location>
</feature>
<accession>A0AAN4ZAA8</accession>
<reference evidence="3" key="1">
    <citation type="submission" date="2022-10" db="EMBL/GenBank/DDBJ databases">
        <title>Genome assembly of Pristionchus species.</title>
        <authorList>
            <person name="Yoshida K."/>
            <person name="Sommer R.J."/>
        </authorList>
    </citation>
    <scope>NUCLEOTIDE SEQUENCE [LARGE SCALE GENOMIC DNA]</scope>
    <source>
        <strain evidence="3">RS5460</strain>
    </source>
</reference>
<dbReference type="AlphaFoldDB" id="A0AAN4ZAA8"/>
<sequence>LNVEMRLLCFFLLPLLQANALKFLAYNPGIGTSHFTYISRAVEALVEAGHEVVMLAPTLTDKVKIVETKGATVIKDLLISEEAAAIAEKAHGRVTELVWTYKSDLDFV</sequence>
<proteinExistence type="predicted"/>
<feature type="chain" id="PRO_5042906317" description="Glucuronosyltransferase" evidence="1">
    <location>
        <begin position="21"/>
        <end position="108"/>
    </location>
</feature>
<keyword evidence="1" id="KW-0732">Signal</keyword>
<organism evidence="2 3">
    <name type="scientific">Pristionchus mayeri</name>
    <dbReference type="NCBI Taxonomy" id="1317129"/>
    <lineage>
        <taxon>Eukaryota</taxon>
        <taxon>Metazoa</taxon>
        <taxon>Ecdysozoa</taxon>
        <taxon>Nematoda</taxon>
        <taxon>Chromadorea</taxon>
        <taxon>Rhabditida</taxon>
        <taxon>Rhabditina</taxon>
        <taxon>Diplogasteromorpha</taxon>
        <taxon>Diplogasteroidea</taxon>
        <taxon>Neodiplogasteridae</taxon>
        <taxon>Pristionchus</taxon>
    </lineage>
</organism>
<feature type="non-terminal residue" evidence="2">
    <location>
        <position position="1"/>
    </location>
</feature>
<dbReference type="EMBL" id="BTRK01000002">
    <property type="protein sequence ID" value="GMR37432.1"/>
    <property type="molecule type" value="Genomic_DNA"/>
</dbReference>
<evidence type="ECO:0000313" key="3">
    <source>
        <dbReference type="Proteomes" id="UP001328107"/>
    </source>
</evidence>
<evidence type="ECO:0000256" key="1">
    <source>
        <dbReference type="SAM" id="SignalP"/>
    </source>
</evidence>
<keyword evidence="3" id="KW-1185">Reference proteome</keyword>
<dbReference type="Proteomes" id="UP001328107">
    <property type="component" value="Unassembled WGS sequence"/>
</dbReference>
<evidence type="ECO:0008006" key="4">
    <source>
        <dbReference type="Google" id="ProtNLM"/>
    </source>
</evidence>
<comment type="caution">
    <text evidence="2">The sequence shown here is derived from an EMBL/GenBank/DDBJ whole genome shotgun (WGS) entry which is preliminary data.</text>
</comment>